<organism evidence="2 3">
    <name type="scientific">Lactarius akahatsu</name>
    <dbReference type="NCBI Taxonomy" id="416441"/>
    <lineage>
        <taxon>Eukaryota</taxon>
        <taxon>Fungi</taxon>
        <taxon>Dikarya</taxon>
        <taxon>Basidiomycota</taxon>
        <taxon>Agaricomycotina</taxon>
        <taxon>Agaricomycetes</taxon>
        <taxon>Russulales</taxon>
        <taxon>Russulaceae</taxon>
        <taxon>Lactarius</taxon>
    </lineage>
</organism>
<evidence type="ECO:0000313" key="3">
    <source>
        <dbReference type="Proteomes" id="UP001201163"/>
    </source>
</evidence>
<name>A0AAD4LD77_9AGAM</name>
<accession>A0AAD4LD77</accession>
<comment type="caution">
    <text evidence="2">The sequence shown here is derived from an EMBL/GenBank/DDBJ whole genome shotgun (WGS) entry which is preliminary data.</text>
</comment>
<protein>
    <submittedName>
        <fullName evidence="2">Uncharacterized protein</fullName>
    </submittedName>
</protein>
<dbReference type="AlphaFoldDB" id="A0AAD4LD77"/>
<evidence type="ECO:0000313" key="2">
    <source>
        <dbReference type="EMBL" id="KAH8985145.1"/>
    </source>
</evidence>
<keyword evidence="3" id="KW-1185">Reference proteome</keyword>
<feature type="region of interest" description="Disordered" evidence="1">
    <location>
        <begin position="198"/>
        <end position="218"/>
    </location>
</feature>
<dbReference type="EMBL" id="JAKELL010000067">
    <property type="protein sequence ID" value="KAH8985145.1"/>
    <property type="molecule type" value="Genomic_DNA"/>
</dbReference>
<gene>
    <name evidence="2" type="ORF">EDB92DRAFT_1382845</name>
</gene>
<feature type="region of interest" description="Disordered" evidence="1">
    <location>
        <begin position="250"/>
        <end position="270"/>
    </location>
</feature>
<reference evidence="2" key="1">
    <citation type="submission" date="2022-01" db="EMBL/GenBank/DDBJ databases">
        <title>Comparative genomics reveals a dynamic genome evolution in the ectomycorrhizal milk-cap (Lactarius) mushrooms.</title>
        <authorList>
            <consortium name="DOE Joint Genome Institute"/>
            <person name="Lebreton A."/>
            <person name="Tang N."/>
            <person name="Kuo A."/>
            <person name="LaButti K."/>
            <person name="Drula E."/>
            <person name="Barry K."/>
            <person name="Clum A."/>
            <person name="Lipzen A."/>
            <person name="Mousain D."/>
            <person name="Ng V."/>
            <person name="Wang R."/>
            <person name="Wang X."/>
            <person name="Dai Y."/>
            <person name="Henrissat B."/>
            <person name="Grigoriev I.V."/>
            <person name="Guerin-Laguette A."/>
            <person name="Yu F."/>
            <person name="Martin F.M."/>
        </authorList>
    </citation>
    <scope>NUCLEOTIDE SEQUENCE</scope>
    <source>
        <strain evidence="2">QP</strain>
    </source>
</reference>
<sequence>MKFTQNKKPVQYHSTIEAMVGSDYPVFSCFANVHQIKSQKDGWRPPKLRRCRWSLHVLCEMMAALTWFTLSTSTRERLCDQLVEPTISPAPDPVTTTLADVRSTHKAFDNLLGHSLESDLHALQFVYSRCIDTSSLTTLRGQHLKLGWHGLRASGPDGSRIRVGSIHLPKPKIKNDYNPILVHTRGPNDARTRAAIVDPDNPEARPGMSATAPPRSSPAVRITRRISMGYLELLTPTGLMGLAGVRSGSHPRLIRRRETRSSPPPDGGSNTLFVTVTSLNARLTALYLSLQQHTALSISSRHRPRCPRTLHAGRCINPSRISVIGTRATLGRLRELEHGALEQL</sequence>
<dbReference type="Proteomes" id="UP001201163">
    <property type="component" value="Unassembled WGS sequence"/>
</dbReference>
<proteinExistence type="predicted"/>
<evidence type="ECO:0000256" key="1">
    <source>
        <dbReference type="SAM" id="MobiDB-lite"/>
    </source>
</evidence>